<feature type="domain" description="HTH luxR-type" evidence="4">
    <location>
        <begin position="141"/>
        <end position="206"/>
    </location>
</feature>
<evidence type="ECO:0000256" key="1">
    <source>
        <dbReference type="ARBA" id="ARBA00022553"/>
    </source>
</evidence>
<dbReference type="Gene3D" id="1.10.10.10">
    <property type="entry name" value="Winged helix-like DNA-binding domain superfamily/Winged helix DNA-binding domain"/>
    <property type="match status" value="1"/>
</dbReference>
<keyword evidence="1 3" id="KW-0597">Phosphoprotein</keyword>
<evidence type="ECO:0000256" key="2">
    <source>
        <dbReference type="ARBA" id="ARBA00023125"/>
    </source>
</evidence>
<proteinExistence type="predicted"/>
<evidence type="ECO:0000313" key="6">
    <source>
        <dbReference type="EMBL" id="AZL59916.1"/>
    </source>
</evidence>
<dbReference type="Proteomes" id="UP000282002">
    <property type="component" value="Chromosome"/>
</dbReference>
<accession>A0A3S8U8D0</accession>
<dbReference type="InterPro" id="IPR036388">
    <property type="entry name" value="WH-like_DNA-bd_sf"/>
</dbReference>
<reference evidence="6 7" key="1">
    <citation type="submission" date="2018-12" db="EMBL/GenBank/DDBJ databases">
        <title>Complete genome sequencing of Tabrizicola sp. K13M18.</title>
        <authorList>
            <person name="Bae J.-W."/>
        </authorList>
    </citation>
    <scope>NUCLEOTIDE SEQUENCE [LARGE SCALE GENOMIC DNA]</scope>
    <source>
        <strain evidence="6 7">K13M18</strain>
    </source>
</reference>
<dbReference type="InterPro" id="IPR051015">
    <property type="entry name" value="EvgA-like"/>
</dbReference>
<dbReference type="InterPro" id="IPR001789">
    <property type="entry name" value="Sig_transdc_resp-reg_receiver"/>
</dbReference>
<dbReference type="InterPro" id="IPR016032">
    <property type="entry name" value="Sig_transdc_resp-reg_C-effctor"/>
</dbReference>
<dbReference type="GO" id="GO:0006355">
    <property type="term" value="P:regulation of DNA-templated transcription"/>
    <property type="evidence" value="ECO:0007669"/>
    <property type="project" value="InterPro"/>
</dbReference>
<keyword evidence="2 6" id="KW-0238">DNA-binding</keyword>
<dbReference type="PROSITE" id="PS50110">
    <property type="entry name" value="RESPONSE_REGULATORY"/>
    <property type="match status" value="1"/>
</dbReference>
<dbReference type="GO" id="GO:0000160">
    <property type="term" value="P:phosphorelay signal transduction system"/>
    <property type="evidence" value="ECO:0007669"/>
    <property type="project" value="InterPro"/>
</dbReference>
<dbReference type="EMBL" id="CP034328">
    <property type="protein sequence ID" value="AZL59916.1"/>
    <property type="molecule type" value="Genomic_DNA"/>
</dbReference>
<feature type="modified residue" description="4-aspartylphosphate" evidence="3">
    <location>
        <position position="57"/>
    </location>
</feature>
<evidence type="ECO:0000256" key="3">
    <source>
        <dbReference type="PROSITE-ProRule" id="PRU00169"/>
    </source>
</evidence>
<keyword evidence="7" id="KW-1185">Reference proteome</keyword>
<dbReference type="PROSITE" id="PS50043">
    <property type="entry name" value="HTH_LUXR_2"/>
    <property type="match status" value="1"/>
</dbReference>
<evidence type="ECO:0000313" key="7">
    <source>
        <dbReference type="Proteomes" id="UP000282002"/>
    </source>
</evidence>
<dbReference type="OrthoDB" id="3679796at2"/>
<dbReference type="Pfam" id="PF00196">
    <property type="entry name" value="GerE"/>
    <property type="match status" value="1"/>
</dbReference>
<sequence>MKILLADDQELVRDTIAAFLRLEPGIEVDVAADFPVALAAARAAATAGAAHDLILLDYMMPGMNGLAGLAAMRAACPGVPVAILSGTAPRSVAEQALAEGAAGFLPKTMSTKTLIAALRFMAAGEVYAPMSMMTERDAPAASLAGSQLTPRETEVLRLLCRGLANKEIARELDLQEVTVKLHVKTLYRKIDARNRTHAAMIAKEAGLF</sequence>
<dbReference type="PRINTS" id="PR00038">
    <property type="entry name" value="HTHLUXR"/>
</dbReference>
<protein>
    <submittedName>
        <fullName evidence="6">DNA-binding response regulator</fullName>
    </submittedName>
</protein>
<dbReference type="SUPFAM" id="SSF46894">
    <property type="entry name" value="C-terminal effector domain of the bipartite response regulators"/>
    <property type="match status" value="1"/>
</dbReference>
<evidence type="ECO:0000259" key="5">
    <source>
        <dbReference type="PROSITE" id="PS50110"/>
    </source>
</evidence>
<feature type="domain" description="Response regulatory" evidence="5">
    <location>
        <begin position="2"/>
        <end position="122"/>
    </location>
</feature>
<evidence type="ECO:0000259" key="4">
    <source>
        <dbReference type="PROSITE" id="PS50043"/>
    </source>
</evidence>
<dbReference type="Pfam" id="PF00072">
    <property type="entry name" value="Response_reg"/>
    <property type="match status" value="1"/>
</dbReference>
<dbReference type="CDD" id="cd17535">
    <property type="entry name" value="REC_NarL-like"/>
    <property type="match status" value="1"/>
</dbReference>
<organism evidence="6 7">
    <name type="scientific">Tabrizicola piscis</name>
    <dbReference type="NCBI Taxonomy" id="2494374"/>
    <lineage>
        <taxon>Bacteria</taxon>
        <taxon>Pseudomonadati</taxon>
        <taxon>Pseudomonadota</taxon>
        <taxon>Alphaproteobacteria</taxon>
        <taxon>Rhodobacterales</taxon>
        <taxon>Paracoccaceae</taxon>
        <taxon>Tabrizicola</taxon>
    </lineage>
</organism>
<dbReference type="KEGG" id="taw:EI545_14360"/>
<dbReference type="PANTHER" id="PTHR45566:SF2">
    <property type="entry name" value="NARL SUBFAMILY"/>
    <property type="match status" value="1"/>
</dbReference>
<dbReference type="GO" id="GO:0003677">
    <property type="term" value="F:DNA binding"/>
    <property type="evidence" value="ECO:0007669"/>
    <property type="project" value="UniProtKB-KW"/>
</dbReference>
<dbReference type="SMART" id="SM00448">
    <property type="entry name" value="REC"/>
    <property type="match status" value="1"/>
</dbReference>
<dbReference type="PANTHER" id="PTHR45566">
    <property type="entry name" value="HTH-TYPE TRANSCRIPTIONAL REGULATOR YHJB-RELATED"/>
    <property type="match status" value="1"/>
</dbReference>
<dbReference type="CDD" id="cd06170">
    <property type="entry name" value="LuxR_C_like"/>
    <property type="match status" value="1"/>
</dbReference>
<dbReference type="SMART" id="SM00421">
    <property type="entry name" value="HTH_LUXR"/>
    <property type="match status" value="1"/>
</dbReference>
<dbReference type="InterPro" id="IPR000792">
    <property type="entry name" value="Tscrpt_reg_LuxR_C"/>
</dbReference>
<gene>
    <name evidence="6" type="ORF">EI545_14360</name>
</gene>
<dbReference type="RefSeq" id="WP_125326111.1">
    <property type="nucleotide sequence ID" value="NZ_CP034328.1"/>
</dbReference>
<dbReference type="InterPro" id="IPR011006">
    <property type="entry name" value="CheY-like_superfamily"/>
</dbReference>
<dbReference type="Gene3D" id="3.40.50.2300">
    <property type="match status" value="1"/>
</dbReference>
<dbReference type="SUPFAM" id="SSF52172">
    <property type="entry name" value="CheY-like"/>
    <property type="match status" value="1"/>
</dbReference>
<dbReference type="InterPro" id="IPR058245">
    <property type="entry name" value="NreC/VraR/RcsB-like_REC"/>
</dbReference>
<dbReference type="AlphaFoldDB" id="A0A3S8U8D0"/>
<name>A0A3S8U8D0_9RHOB</name>